<dbReference type="Pfam" id="PF03572">
    <property type="entry name" value="Peptidase_S41"/>
    <property type="match status" value="1"/>
</dbReference>
<organism evidence="3 4">
    <name type="scientific">Ruminococcus flavefaciens</name>
    <dbReference type="NCBI Taxonomy" id="1265"/>
    <lineage>
        <taxon>Bacteria</taxon>
        <taxon>Bacillati</taxon>
        <taxon>Bacillota</taxon>
        <taxon>Clostridia</taxon>
        <taxon>Eubacteriales</taxon>
        <taxon>Oscillospiraceae</taxon>
        <taxon>Ruminococcus</taxon>
    </lineage>
</organism>
<gene>
    <name evidence="3" type="ORF">SAMN02910265_02800</name>
</gene>
<keyword evidence="1" id="KW-0812">Transmembrane</keyword>
<feature type="transmembrane region" description="Helical" evidence="1">
    <location>
        <begin position="81"/>
        <end position="97"/>
    </location>
</feature>
<dbReference type="EMBL" id="FNWV01000013">
    <property type="protein sequence ID" value="SEH80412.1"/>
    <property type="molecule type" value="Genomic_DNA"/>
</dbReference>
<proteinExistence type="predicted"/>
<dbReference type="AlphaFoldDB" id="A0A1H6KWV3"/>
<dbReference type="GO" id="GO:0030288">
    <property type="term" value="C:outer membrane-bounded periplasmic space"/>
    <property type="evidence" value="ECO:0007669"/>
    <property type="project" value="TreeGrafter"/>
</dbReference>
<dbReference type="GO" id="GO:0007165">
    <property type="term" value="P:signal transduction"/>
    <property type="evidence" value="ECO:0007669"/>
    <property type="project" value="TreeGrafter"/>
</dbReference>
<feature type="transmembrane region" description="Helical" evidence="1">
    <location>
        <begin position="103"/>
        <end position="122"/>
    </location>
</feature>
<dbReference type="SUPFAM" id="SSF52096">
    <property type="entry name" value="ClpP/crotonase"/>
    <property type="match status" value="1"/>
</dbReference>
<dbReference type="PANTHER" id="PTHR32060">
    <property type="entry name" value="TAIL-SPECIFIC PROTEASE"/>
    <property type="match status" value="1"/>
</dbReference>
<evidence type="ECO:0000313" key="4">
    <source>
        <dbReference type="Proteomes" id="UP000183190"/>
    </source>
</evidence>
<evidence type="ECO:0000259" key="2">
    <source>
        <dbReference type="Pfam" id="PF03572"/>
    </source>
</evidence>
<reference evidence="3 4" key="1">
    <citation type="submission" date="2016-10" db="EMBL/GenBank/DDBJ databases">
        <authorList>
            <person name="de Groot N.N."/>
        </authorList>
    </citation>
    <scope>NUCLEOTIDE SEQUENCE [LARGE SCALE GENOMIC DNA]</scope>
    <source>
        <strain evidence="3 4">YAD2003</strain>
    </source>
</reference>
<dbReference type="InterPro" id="IPR005151">
    <property type="entry name" value="Tail-specific_protease"/>
</dbReference>
<dbReference type="Gene3D" id="3.90.226.10">
    <property type="entry name" value="2-enoyl-CoA Hydratase, Chain A, domain 1"/>
    <property type="match status" value="1"/>
</dbReference>
<dbReference type="InterPro" id="IPR029045">
    <property type="entry name" value="ClpP/crotonase-like_dom_sf"/>
</dbReference>
<evidence type="ECO:0000313" key="3">
    <source>
        <dbReference type="EMBL" id="SEH80412.1"/>
    </source>
</evidence>
<dbReference type="RefSeq" id="WP_074718461.1">
    <property type="nucleotide sequence ID" value="NZ_FNWV01000013.1"/>
</dbReference>
<protein>
    <submittedName>
        <fullName evidence="3">C-terminal processing protease CtpA/Prc, contains a PDZ domain</fullName>
    </submittedName>
</protein>
<dbReference type="PANTHER" id="PTHR32060:SF30">
    <property type="entry name" value="CARBOXY-TERMINAL PROCESSING PROTEASE CTPA"/>
    <property type="match status" value="1"/>
</dbReference>
<keyword evidence="3" id="KW-0378">Hydrolase</keyword>
<accession>A0A1H6KWV3</accession>
<dbReference type="GO" id="GO:0008236">
    <property type="term" value="F:serine-type peptidase activity"/>
    <property type="evidence" value="ECO:0007669"/>
    <property type="project" value="InterPro"/>
</dbReference>
<dbReference type="Gene3D" id="3.30.750.44">
    <property type="match status" value="1"/>
</dbReference>
<feature type="transmembrane region" description="Helical" evidence="1">
    <location>
        <begin position="50"/>
        <end position="69"/>
    </location>
</feature>
<keyword evidence="3" id="KW-0645">Protease</keyword>
<keyword evidence="1" id="KW-1133">Transmembrane helix</keyword>
<sequence>MGNFIGTLRHNLDGGEKIHIIWCVAIMLTMLILAILHHKWRFNEHKLKKWQDLCFIPLLITIVHFCIYVRDVSLVNSCTPMYLIAVLALLMMPLANMRKGYRVIGSVVGVLTLVFGVFFCVLPKNAHNFMGKSYSESFHELAQEMDRSYVLKEWKDVDFSALENKYMPMVKEAEQEKDPGKFADAVKMFCNELHDGHIMVKRNYDTEKYTSVFELKEYGLAMIGLDSGEVIAVCTTDEVNRLGIEDGTVITKWNGKPVQQAAAEDVLDRGEPVKANADKVSAMYLSGTGGDTVEVSFLDKSGKEQTAVLNDLGENNTFYEAYDAFTQIQKAEQPNFSTKMLNDKCGYITMNAQSSGSGLRDIINDLSGRSDYLKKIFRKKLNSLKEQGMEYLVIDLRDNMGGCDAPTVSFCELLTNEKYFTHGLGLYRNGEYICAAERYIRGTGEFADLKVVALTNLECISAGDAASLYLSKLPNVTLAGITDPSGSGQETGGCCVLSDSVVEVLYPTGLLLGEDGVPYIDTKADRVSRDPVEVRIPFDYDAAMKIFRDGEDYELEWAVNYLNEQ</sequence>
<name>A0A1H6KWV3_RUMFL</name>
<dbReference type="OrthoDB" id="9812068at2"/>
<evidence type="ECO:0000256" key="1">
    <source>
        <dbReference type="SAM" id="Phobius"/>
    </source>
</evidence>
<feature type="transmembrane region" description="Helical" evidence="1">
    <location>
        <begin position="20"/>
        <end position="38"/>
    </location>
</feature>
<dbReference type="GO" id="GO:0004175">
    <property type="term" value="F:endopeptidase activity"/>
    <property type="evidence" value="ECO:0007669"/>
    <property type="project" value="TreeGrafter"/>
</dbReference>
<dbReference type="Proteomes" id="UP000183190">
    <property type="component" value="Unassembled WGS sequence"/>
</dbReference>
<dbReference type="GO" id="GO:0006508">
    <property type="term" value="P:proteolysis"/>
    <property type="evidence" value="ECO:0007669"/>
    <property type="project" value="UniProtKB-KW"/>
</dbReference>
<feature type="domain" description="Tail specific protease" evidence="2">
    <location>
        <begin position="346"/>
        <end position="487"/>
    </location>
</feature>
<keyword evidence="1" id="KW-0472">Membrane</keyword>